<dbReference type="Pfam" id="PF03062">
    <property type="entry name" value="MBOAT"/>
    <property type="match status" value="1"/>
</dbReference>
<dbReference type="AlphaFoldDB" id="A0A7M4FD31"/>
<keyword evidence="5 7" id="KW-0472">Membrane</keyword>
<feature type="transmembrane region" description="Helical" evidence="7">
    <location>
        <begin position="201"/>
        <end position="222"/>
    </location>
</feature>
<dbReference type="PANTHER" id="PTHR13285:SF20">
    <property type="entry name" value="PROTEIN-CYSTEINE N-PALMITOYLTRANSFERASE HHAT"/>
    <property type="match status" value="1"/>
</dbReference>
<dbReference type="GO" id="GO:0005789">
    <property type="term" value="C:endoplasmic reticulum membrane"/>
    <property type="evidence" value="ECO:0007669"/>
    <property type="project" value="UniProtKB-SubCell"/>
</dbReference>
<feature type="transmembrane region" description="Helical" evidence="7">
    <location>
        <begin position="286"/>
        <end position="311"/>
    </location>
</feature>
<feature type="transmembrane region" description="Helical" evidence="7">
    <location>
        <begin position="130"/>
        <end position="148"/>
    </location>
</feature>
<reference evidence="8" key="1">
    <citation type="submission" date="2025-08" db="UniProtKB">
        <authorList>
            <consortium name="Ensembl"/>
        </authorList>
    </citation>
    <scope>IDENTIFICATION</scope>
</reference>
<keyword evidence="4 7" id="KW-1133">Transmembrane helix</keyword>
<feature type="transmembrane region" description="Helical" evidence="7">
    <location>
        <begin position="427"/>
        <end position="449"/>
    </location>
</feature>
<dbReference type="GeneTree" id="ENSGT00530000063629"/>
<organism evidence="8 9">
    <name type="scientific">Crocodylus porosus</name>
    <name type="common">Saltwater crocodile</name>
    <name type="synonym">Estuarine crocodile</name>
    <dbReference type="NCBI Taxonomy" id="8502"/>
    <lineage>
        <taxon>Eukaryota</taxon>
        <taxon>Metazoa</taxon>
        <taxon>Chordata</taxon>
        <taxon>Craniata</taxon>
        <taxon>Vertebrata</taxon>
        <taxon>Euteleostomi</taxon>
        <taxon>Archelosauria</taxon>
        <taxon>Archosauria</taxon>
        <taxon>Crocodylia</taxon>
        <taxon>Longirostres</taxon>
        <taxon>Crocodylidae</taxon>
        <taxon>Crocodylus</taxon>
    </lineage>
</organism>
<proteinExistence type="inferred from homology"/>
<evidence type="ECO:0000256" key="3">
    <source>
        <dbReference type="ARBA" id="ARBA00022824"/>
    </source>
</evidence>
<dbReference type="Ensembl" id="ENSCPRT00005026259.1">
    <property type="protein sequence ID" value="ENSCPRP00005022458.1"/>
    <property type="gene ID" value="ENSCPRG00005015655.1"/>
</dbReference>
<dbReference type="PANTHER" id="PTHR13285">
    <property type="entry name" value="ACYLTRANSFERASE"/>
    <property type="match status" value="1"/>
</dbReference>
<sequence>MVLPLWEMCLYLFLSFGFHFYSFYEVYKVSREYEEELDREFELEKNALFWGLKKDPTDFEWSFWMEWGKGCILWLLFGHLAVSQISRLFLEKYKPWCLMTYGMIACWFLLGIKGLALILLHIFISFSVAQFQMSILTWLCSLLLLSTLRIPALEEAKRGWYDTENEYYLLLFTLTVRCIYYTSFSLEYCWHGSTQKRYHSFLWMLAYMFYYPVFHNGPIMNFDEFSKQMRRQKACRLKTNFRILILGMVRIFFWWWLAELMLHLMYMHALYSSSPHLEAVSDWTLGGLALAQVLFFYVKYLVLFGVPALIIQMDGLKPPALPRCVSTMHSFTGMWRSFDVGLHNFLIRYIYIPMGGSQCGVVGMLFSTATTFAFVSYWHGGHNYLWYWAVLNWLGVTAENGVKRLLSVSLVQDLIDHFFLPRICRRLHAVLAAVSTSMLILSNLVFLGGNEVGKIYWDWIFLLLQRGLLAM</sequence>
<reference evidence="8" key="2">
    <citation type="submission" date="2025-09" db="UniProtKB">
        <authorList>
            <consortium name="Ensembl"/>
        </authorList>
    </citation>
    <scope>IDENTIFICATION</scope>
</reference>
<gene>
    <name evidence="8" type="primary">HHAT</name>
</gene>
<evidence type="ECO:0000256" key="4">
    <source>
        <dbReference type="ARBA" id="ARBA00022989"/>
    </source>
</evidence>
<dbReference type="InterPro" id="IPR051085">
    <property type="entry name" value="MB_O-acyltransferase"/>
</dbReference>
<dbReference type="GO" id="GO:0016409">
    <property type="term" value="F:palmitoyltransferase activity"/>
    <property type="evidence" value="ECO:0007669"/>
    <property type="project" value="TreeGrafter"/>
</dbReference>
<dbReference type="Proteomes" id="UP000594220">
    <property type="component" value="Unplaced"/>
</dbReference>
<dbReference type="InterPro" id="IPR004299">
    <property type="entry name" value="MBOAT_fam"/>
</dbReference>
<evidence type="ECO:0000313" key="9">
    <source>
        <dbReference type="Proteomes" id="UP000594220"/>
    </source>
</evidence>
<evidence type="ECO:0000256" key="2">
    <source>
        <dbReference type="ARBA" id="ARBA00022692"/>
    </source>
</evidence>
<evidence type="ECO:0000256" key="6">
    <source>
        <dbReference type="ARBA" id="ARBA00038268"/>
    </source>
</evidence>
<feature type="transmembrane region" description="Helical" evidence="7">
    <location>
        <begin position="168"/>
        <end position="186"/>
    </location>
</feature>
<evidence type="ECO:0000256" key="1">
    <source>
        <dbReference type="ARBA" id="ARBA00004477"/>
    </source>
</evidence>
<feature type="transmembrane region" description="Helical" evidence="7">
    <location>
        <begin position="243"/>
        <end position="266"/>
    </location>
</feature>
<keyword evidence="2 7" id="KW-0812">Transmembrane</keyword>
<feature type="transmembrane region" description="Helical" evidence="7">
    <location>
        <begin position="359"/>
        <end position="379"/>
    </location>
</feature>
<feature type="transmembrane region" description="Helical" evidence="7">
    <location>
        <begin position="72"/>
        <end position="90"/>
    </location>
</feature>
<protein>
    <submittedName>
        <fullName evidence="8">Hedgehog acyltransferase</fullName>
    </submittedName>
</protein>
<accession>A0A7M4FD31</accession>
<comment type="similarity">
    <text evidence="6">Belongs to the membrane-bound acyltransferase family. HHAT subfamily.</text>
</comment>
<evidence type="ECO:0000256" key="7">
    <source>
        <dbReference type="SAM" id="Phobius"/>
    </source>
</evidence>
<name>A0A7M4FD31_CROPO</name>
<keyword evidence="9" id="KW-1185">Reference proteome</keyword>
<feature type="transmembrane region" description="Helical" evidence="7">
    <location>
        <begin position="5"/>
        <end position="24"/>
    </location>
</feature>
<evidence type="ECO:0000313" key="8">
    <source>
        <dbReference type="Ensembl" id="ENSCPRP00005022458.1"/>
    </source>
</evidence>
<keyword evidence="3" id="KW-0256">Endoplasmic reticulum</keyword>
<comment type="subcellular location">
    <subcellularLocation>
        <location evidence="1">Endoplasmic reticulum membrane</location>
        <topology evidence="1">Multi-pass membrane protein</topology>
    </subcellularLocation>
</comment>
<evidence type="ECO:0000256" key="5">
    <source>
        <dbReference type="ARBA" id="ARBA00023136"/>
    </source>
</evidence>
<feature type="transmembrane region" description="Helical" evidence="7">
    <location>
        <begin position="102"/>
        <end position="124"/>
    </location>
</feature>